<feature type="domain" description="Alcohol dehydrogenase-like N-terminal" evidence="6">
    <location>
        <begin position="28"/>
        <end position="137"/>
    </location>
</feature>
<proteinExistence type="inferred from homology"/>
<dbReference type="PANTHER" id="PTHR43401">
    <property type="entry name" value="L-THREONINE 3-DEHYDROGENASE"/>
    <property type="match status" value="1"/>
</dbReference>
<feature type="domain" description="Alcohol dehydrogenase-like C-terminal" evidence="5">
    <location>
        <begin position="178"/>
        <end position="306"/>
    </location>
</feature>
<dbReference type="Gene3D" id="3.40.50.720">
    <property type="entry name" value="NAD(P)-binding Rossmann-like Domain"/>
    <property type="match status" value="1"/>
</dbReference>
<dbReference type="InterPro" id="IPR013154">
    <property type="entry name" value="ADH-like_N"/>
</dbReference>
<dbReference type="SUPFAM" id="SSF50129">
    <property type="entry name" value="GroES-like"/>
    <property type="match status" value="1"/>
</dbReference>
<gene>
    <name evidence="7" type="ORF">SAMN03080606_00759</name>
</gene>
<dbReference type="AlphaFoldDB" id="A0A1G5CTN9"/>
<protein>
    <submittedName>
        <fullName evidence="7">L-iditol 2-dehydrogenase</fullName>
    </submittedName>
</protein>
<dbReference type="GO" id="GO:0016491">
    <property type="term" value="F:oxidoreductase activity"/>
    <property type="evidence" value="ECO:0007669"/>
    <property type="project" value="UniProtKB-KW"/>
</dbReference>
<evidence type="ECO:0000259" key="6">
    <source>
        <dbReference type="Pfam" id="PF08240"/>
    </source>
</evidence>
<dbReference type="OrthoDB" id="9769198at2"/>
<accession>A0A1G5CTN9</accession>
<dbReference type="Pfam" id="PF00107">
    <property type="entry name" value="ADH_zinc_N"/>
    <property type="match status" value="1"/>
</dbReference>
<evidence type="ECO:0000313" key="7">
    <source>
        <dbReference type="EMBL" id="SCY05618.1"/>
    </source>
</evidence>
<evidence type="ECO:0000259" key="5">
    <source>
        <dbReference type="Pfam" id="PF00107"/>
    </source>
</evidence>
<dbReference type="STRING" id="1120976.SAMN03080606_00759"/>
<dbReference type="InterPro" id="IPR011032">
    <property type="entry name" value="GroES-like_sf"/>
</dbReference>
<organism evidence="7 8">
    <name type="scientific">Alkaliphilus peptidifermentans DSM 18978</name>
    <dbReference type="NCBI Taxonomy" id="1120976"/>
    <lineage>
        <taxon>Bacteria</taxon>
        <taxon>Bacillati</taxon>
        <taxon>Bacillota</taxon>
        <taxon>Clostridia</taxon>
        <taxon>Peptostreptococcales</taxon>
        <taxon>Natronincolaceae</taxon>
        <taxon>Alkaliphilus</taxon>
    </lineage>
</organism>
<evidence type="ECO:0000256" key="2">
    <source>
        <dbReference type="ARBA" id="ARBA00022833"/>
    </source>
</evidence>
<dbReference type="InterPro" id="IPR036291">
    <property type="entry name" value="NAD(P)-bd_dom_sf"/>
</dbReference>
<dbReference type="InterPro" id="IPR050129">
    <property type="entry name" value="Zn_alcohol_dh"/>
</dbReference>
<dbReference type="EMBL" id="FMUS01000003">
    <property type="protein sequence ID" value="SCY05618.1"/>
    <property type="molecule type" value="Genomic_DNA"/>
</dbReference>
<sequence length="346" mass="37592">MDKYKVSILTGVNETKIYELNKREPIGKEVLVKVDCCAICTLEQRVYDGVRKLYPFAGGHEIAGTVEKLGEDVKNIKIGDKVAVRTLNTCGECYYCRSGNENQCVVSYKSTIHEGFLGPGGFAEYVMVNAKSIYKVADDVDLKHAALTEPLACCIHSVNQADINLGDDVVVVGVGIMGALHIQLSKLKGARVIACEIDDSRLEVAKKMGADVVINSTDMNNVISEINKLTDNRGADVVFCTVPSTQVASDCIKITGKLGRAIMYTSFHPDNPVEVSVNHIHSSEMVITGAVSPKNVDFLTATKLISNKSIDLSHLITSTEKLCNIDEAYKKALSPTAYRIIVESAK</sequence>
<reference evidence="7 8" key="1">
    <citation type="submission" date="2016-10" db="EMBL/GenBank/DDBJ databases">
        <authorList>
            <person name="de Groot N.N."/>
        </authorList>
    </citation>
    <scope>NUCLEOTIDE SEQUENCE [LARGE SCALE GENOMIC DNA]</scope>
    <source>
        <strain evidence="7 8">DSM 18978</strain>
    </source>
</reference>
<keyword evidence="1 4" id="KW-0479">Metal-binding</keyword>
<dbReference type="InterPro" id="IPR002328">
    <property type="entry name" value="ADH_Zn_CS"/>
</dbReference>
<dbReference type="PROSITE" id="PS00059">
    <property type="entry name" value="ADH_ZINC"/>
    <property type="match status" value="1"/>
</dbReference>
<keyword evidence="8" id="KW-1185">Reference proteome</keyword>
<keyword evidence="3" id="KW-0560">Oxidoreductase</keyword>
<name>A0A1G5CTN9_9FIRM</name>
<keyword evidence="2 4" id="KW-0862">Zinc</keyword>
<dbReference type="Gene3D" id="3.90.180.10">
    <property type="entry name" value="Medium-chain alcohol dehydrogenases, catalytic domain"/>
    <property type="match status" value="1"/>
</dbReference>
<dbReference type="PANTHER" id="PTHR43401:SF2">
    <property type="entry name" value="L-THREONINE 3-DEHYDROGENASE"/>
    <property type="match status" value="1"/>
</dbReference>
<evidence type="ECO:0000256" key="1">
    <source>
        <dbReference type="ARBA" id="ARBA00022723"/>
    </source>
</evidence>
<comment type="cofactor">
    <cofactor evidence="4">
        <name>Zn(2+)</name>
        <dbReference type="ChEBI" id="CHEBI:29105"/>
    </cofactor>
</comment>
<dbReference type="SUPFAM" id="SSF51735">
    <property type="entry name" value="NAD(P)-binding Rossmann-fold domains"/>
    <property type="match status" value="1"/>
</dbReference>
<dbReference type="RefSeq" id="WP_091540133.1">
    <property type="nucleotide sequence ID" value="NZ_FMUS01000003.1"/>
</dbReference>
<dbReference type="Proteomes" id="UP000198636">
    <property type="component" value="Unassembled WGS sequence"/>
</dbReference>
<dbReference type="InterPro" id="IPR013149">
    <property type="entry name" value="ADH-like_C"/>
</dbReference>
<comment type="similarity">
    <text evidence="4">Belongs to the zinc-containing alcohol dehydrogenase family.</text>
</comment>
<dbReference type="Pfam" id="PF08240">
    <property type="entry name" value="ADH_N"/>
    <property type="match status" value="1"/>
</dbReference>
<evidence type="ECO:0000256" key="4">
    <source>
        <dbReference type="RuleBase" id="RU361277"/>
    </source>
</evidence>
<dbReference type="GO" id="GO:0008270">
    <property type="term" value="F:zinc ion binding"/>
    <property type="evidence" value="ECO:0007669"/>
    <property type="project" value="InterPro"/>
</dbReference>
<evidence type="ECO:0000313" key="8">
    <source>
        <dbReference type="Proteomes" id="UP000198636"/>
    </source>
</evidence>
<evidence type="ECO:0000256" key="3">
    <source>
        <dbReference type="ARBA" id="ARBA00023002"/>
    </source>
</evidence>